<dbReference type="Gene3D" id="3.90.79.40">
    <property type="entry name" value="EvaA sugar 2,3-dehydratase subunit"/>
    <property type="match status" value="2"/>
</dbReference>
<evidence type="ECO:0000313" key="2">
    <source>
        <dbReference type="EMBL" id="NKZ01365.1"/>
    </source>
</evidence>
<sequence length="465" mass="51349">MFHAPATARLTRSAVADLRPSGLEGFHQWWRERKDAAHFSVDPIPFAQLDEWEFSAETGNLGHTSGRFFSVEGVQPHGAESTRSGQPIICQPEIGTLGILVKEFDGVLHLLMQAKAEPGNVNGIQLSPTVQATRSNYRRVHRGGRTEYLRYFADAAEHVLVDSLQGEQGMWFWQKQNRNQVVETTGDVPALGNHRWLTLHELRKLMSVDDLVNMDSRTVLSCLPLAPPVDGPAASSDPFTLALARSYRSLDPASAFPAQHGEGELLSWLIDQRVHSSLRPRLVPMRNLRDWSRTDWEIADAGGKDFRIIAVRVEGGGREVAAWTQPLLAPRAPGLAVFLVARIRGVLHVLAQAGEEPGAREIAHIVPTVHVPAGAEAGEPAHLLEAALTEDPDRVRFDTVLSEEGGRFHHARTRTRVVEVDAGITGEPAERFRWITVGQLVGLLHHGPHVSMEARSLISCLHSLW</sequence>
<accession>A0A7X6RSV3</accession>
<dbReference type="Pfam" id="PF03559">
    <property type="entry name" value="Hexose_dehydrat"/>
    <property type="match status" value="2"/>
</dbReference>
<dbReference type="InterPro" id="IPR038153">
    <property type="entry name" value="EvaA-like_sf"/>
</dbReference>
<organism evidence="2 3">
    <name type="scientific">Nocardiopsis alborubida</name>
    <dbReference type="NCBI Taxonomy" id="146802"/>
    <lineage>
        <taxon>Bacteria</taxon>
        <taxon>Bacillati</taxon>
        <taxon>Actinomycetota</taxon>
        <taxon>Actinomycetes</taxon>
        <taxon>Streptosporangiales</taxon>
        <taxon>Nocardiopsidaceae</taxon>
        <taxon>Nocardiopsis</taxon>
    </lineage>
</organism>
<name>A0A7X6RSV3_9ACTN</name>
<dbReference type="InterPro" id="IPR005212">
    <property type="entry name" value="EvaA-like"/>
</dbReference>
<dbReference type="GO" id="GO:0016829">
    <property type="term" value="F:lyase activity"/>
    <property type="evidence" value="ECO:0007669"/>
    <property type="project" value="InterPro"/>
</dbReference>
<feature type="domain" description="dTDP-4-dehydro-6-deoxy-alpha-D-glucopyranose 2,3-dehydratase" evidence="1">
    <location>
        <begin position="264"/>
        <end position="461"/>
    </location>
</feature>
<comment type="caution">
    <text evidence="2">The sequence shown here is derived from an EMBL/GenBank/DDBJ whole genome shotgun (WGS) entry which is preliminary data.</text>
</comment>
<dbReference type="AlphaFoldDB" id="A0A7X6RSV3"/>
<feature type="domain" description="dTDP-4-dehydro-6-deoxy-alpha-D-glucopyranose 2,3-dehydratase" evidence="1">
    <location>
        <begin position="25"/>
        <end position="223"/>
    </location>
</feature>
<evidence type="ECO:0000259" key="1">
    <source>
        <dbReference type="Pfam" id="PF03559"/>
    </source>
</evidence>
<proteinExistence type="predicted"/>
<evidence type="ECO:0000313" key="3">
    <source>
        <dbReference type="Proteomes" id="UP000553209"/>
    </source>
</evidence>
<dbReference type="Proteomes" id="UP000553209">
    <property type="component" value="Unassembled WGS sequence"/>
</dbReference>
<protein>
    <submittedName>
        <fullName evidence="2">NDP-hexose 2,3-dehydratase</fullName>
    </submittedName>
</protein>
<keyword evidence="3" id="KW-1185">Reference proteome</keyword>
<reference evidence="2 3" key="1">
    <citation type="submission" date="2020-04" db="EMBL/GenBank/DDBJ databases">
        <title>MicrobeNet Type strains.</title>
        <authorList>
            <person name="Nicholson A.C."/>
        </authorList>
    </citation>
    <scope>NUCLEOTIDE SEQUENCE [LARGE SCALE GENOMIC DNA]</scope>
    <source>
        <strain evidence="2 3">ATCC 23612</strain>
    </source>
</reference>
<dbReference type="EMBL" id="JAAXPG010000035">
    <property type="protein sequence ID" value="NKZ01365.1"/>
    <property type="molecule type" value="Genomic_DNA"/>
</dbReference>
<gene>
    <name evidence="2" type="ORF">HGB44_27370</name>
</gene>